<name>A0A238XHV0_9ACTN</name>
<keyword evidence="1" id="KW-0812">Transmembrane</keyword>
<feature type="transmembrane region" description="Helical" evidence="1">
    <location>
        <begin position="21"/>
        <end position="46"/>
    </location>
</feature>
<protein>
    <recommendedName>
        <fullName evidence="2">Type VII secretion system protein EccE domain-containing protein</fullName>
    </recommendedName>
</protein>
<keyword evidence="1" id="KW-1133">Transmembrane helix</keyword>
<gene>
    <name evidence="3" type="ORF">SAMN06264365_103456</name>
</gene>
<accession>A0A238XHV0</accession>
<feature type="domain" description="Type VII secretion system protein EccE" evidence="2">
    <location>
        <begin position="237"/>
        <end position="317"/>
    </location>
</feature>
<evidence type="ECO:0000313" key="3">
    <source>
        <dbReference type="EMBL" id="SNR58270.1"/>
    </source>
</evidence>
<sequence>MSSATRDRPRTYFGWQHDKVNFLYSLSGQRFAMLTAAILLVAWPLAMANMRMALILGPIGVVLAILAFLRIAGRTVDEWLTACLSYGIGRLNNQHKFASGAFAPPAKNSAPDAPRPADLPGILAPLTILEAAMPGGGPLAVSHHRLDRTYTAVARVRFPGIGLVDSSRREQRVAGWGTLLAGLCTEGNVITRVQALQRLVPESGAVLRRWDRDHTVDGSPELADRITAGLLGSATLATSDREAYLAFTMDGRRAARVIKQAGGGSVGAATVLTRQLRSLQGAVSGADLQVEWLGPRELAAVIRTAFDPHSARTVAERRAAAAAPTASGDGLLAGVDPALAGPAAAEAKPGCYVHDGGLSATFWVHNWPRNEVYATVLAPLLGEGHHRRAFSFYVAPLGPRQAERQVMQERTARSVAVRMRQKTGQIVPEHERLALDRVQAQDAERAAGHGLGTFAAYVTVTVTDQADLEDACAALEADAAAARIELRRMWFAQDIGFAVSALPLGFGLPKTRW</sequence>
<feature type="transmembrane region" description="Helical" evidence="1">
    <location>
        <begin position="52"/>
        <end position="72"/>
    </location>
</feature>
<reference evidence="3 4" key="1">
    <citation type="submission" date="2017-06" db="EMBL/GenBank/DDBJ databases">
        <authorList>
            <person name="Kim H.J."/>
            <person name="Triplett B.A."/>
        </authorList>
    </citation>
    <scope>NUCLEOTIDE SEQUENCE [LARGE SCALE GENOMIC DNA]</scope>
    <source>
        <strain evidence="3 4">DSM 43151</strain>
    </source>
</reference>
<keyword evidence="4" id="KW-1185">Reference proteome</keyword>
<dbReference type="Proteomes" id="UP000198415">
    <property type="component" value="Unassembled WGS sequence"/>
</dbReference>
<keyword evidence="1" id="KW-0472">Membrane</keyword>
<dbReference type="InterPro" id="IPR050051">
    <property type="entry name" value="EccE_dom"/>
</dbReference>
<dbReference type="RefSeq" id="WP_089293059.1">
    <property type="nucleotide sequence ID" value="NZ_BOMU01000041.1"/>
</dbReference>
<dbReference type="InterPro" id="IPR049978">
    <property type="entry name" value="SCO6880-like"/>
</dbReference>
<dbReference type="OrthoDB" id="4505949at2"/>
<evidence type="ECO:0000256" key="1">
    <source>
        <dbReference type="SAM" id="Phobius"/>
    </source>
</evidence>
<proteinExistence type="predicted"/>
<evidence type="ECO:0000313" key="4">
    <source>
        <dbReference type="Proteomes" id="UP000198415"/>
    </source>
</evidence>
<organism evidence="3 4">
    <name type="scientific">Actinoplanes regularis</name>
    <dbReference type="NCBI Taxonomy" id="52697"/>
    <lineage>
        <taxon>Bacteria</taxon>
        <taxon>Bacillati</taxon>
        <taxon>Actinomycetota</taxon>
        <taxon>Actinomycetes</taxon>
        <taxon>Micromonosporales</taxon>
        <taxon>Micromonosporaceae</taxon>
        <taxon>Actinoplanes</taxon>
    </lineage>
</organism>
<dbReference type="EMBL" id="FZNR01000003">
    <property type="protein sequence ID" value="SNR58270.1"/>
    <property type="molecule type" value="Genomic_DNA"/>
</dbReference>
<dbReference type="NCBIfam" id="NF042935">
    <property type="entry name" value="SCO6880_fam"/>
    <property type="match status" value="1"/>
</dbReference>
<dbReference type="AlphaFoldDB" id="A0A238XHV0"/>
<dbReference type="Pfam" id="PF11203">
    <property type="entry name" value="EccE"/>
    <property type="match status" value="1"/>
</dbReference>
<evidence type="ECO:0000259" key="2">
    <source>
        <dbReference type="Pfam" id="PF11203"/>
    </source>
</evidence>